<keyword evidence="4" id="KW-1185">Reference proteome</keyword>
<sequence>MTITNDSDAEHRIKQEEGEQGAGEVAEPTVSSVPYCKLEPIPDEGGELLWKLVNRDNLRTHGVHKLHGTEIQGKQLEAGHIFSFKVMETIFRSKTLGIGLPKPTNDLKQQLSDLMNDYANLRIESKRENRTGDQGLDGAIIRALKSDMPLTDIHVCLRALEAYHYWCSSAVTKVAKSNAAVKRIGDVLYSIKYEYRCNKHQSSKTTIMLGELAPTRDSAFMEKMGELVRLANEFPPPPAVSNWRHKSIVTCNGLPLFYDMYKKEIYFDYTNPNTDPPSHQQRYTNGFFPFLKAIKNEDGLIDIYMGNTRVTWKSVATKDFYTAIPELSDNIYRLEEYSLSPWGDCVIAALSGDSNEFIYFKADNKKLYTVTYDDKGRAHKSYTTDSDTVLRVLQTDDDNSAFFLNKKGHKVFVTGLSMPTFMAEELADPSRVKTEPTDAAPTAEEERLRRDIQSLLQTPNRPIRDDVSACLSPLAERTDTPTVPDKWEDISETVCWLEKSSGTGPEASPIFRNTGQGYKHNHLFRLSGGKRRYQTTHSNKNDKYLHESQDPNDNGLYLLSTDGKVMADLTGMYVTRAIFTLPDITWKEAR</sequence>
<feature type="region of interest" description="Disordered" evidence="2">
    <location>
        <begin position="426"/>
        <end position="447"/>
    </location>
</feature>
<dbReference type="Proteomes" id="UP000717585">
    <property type="component" value="Unassembled WGS sequence"/>
</dbReference>
<name>A0A8J6AQP3_9EUKA</name>
<reference evidence="3" key="1">
    <citation type="submission" date="2021-05" db="EMBL/GenBank/DDBJ databases">
        <title>A free-living protist that lacks canonical eukaryotic 1 DNA replication and segregation systems.</title>
        <authorList>
            <person name="Salas-Leiva D.E."/>
            <person name="Tromer E.C."/>
            <person name="Curtis B.A."/>
            <person name="Jerlstrom-Hultqvist J."/>
            <person name="Kolisko M."/>
            <person name="Yi Z."/>
            <person name="Salas-Leiva J.S."/>
            <person name="Gallot-Lavallee L."/>
            <person name="Kops G.J.P.L."/>
            <person name="Archibald J.M."/>
            <person name="Simpson A.G.B."/>
            <person name="Roger A.J."/>
        </authorList>
    </citation>
    <scope>NUCLEOTIDE SEQUENCE</scope>
    <source>
        <strain evidence="3">BICM</strain>
    </source>
</reference>
<feature type="region of interest" description="Disordered" evidence="2">
    <location>
        <begin position="1"/>
        <end position="31"/>
    </location>
</feature>
<proteinExistence type="predicted"/>
<organism evidence="3 4">
    <name type="scientific">Carpediemonas membranifera</name>
    <dbReference type="NCBI Taxonomy" id="201153"/>
    <lineage>
        <taxon>Eukaryota</taxon>
        <taxon>Metamonada</taxon>
        <taxon>Carpediemonas-like organisms</taxon>
        <taxon>Carpediemonas</taxon>
    </lineage>
</organism>
<evidence type="ECO:0000313" key="4">
    <source>
        <dbReference type="Proteomes" id="UP000717585"/>
    </source>
</evidence>
<dbReference type="AlphaFoldDB" id="A0A8J6AQP3"/>
<feature type="compositionally biased region" description="Basic and acidic residues" evidence="2">
    <location>
        <begin position="8"/>
        <end position="17"/>
    </location>
</feature>
<accession>A0A8J6AQP3</accession>
<dbReference type="EMBL" id="JAHDYR010000057">
    <property type="protein sequence ID" value="KAG9391318.1"/>
    <property type="molecule type" value="Genomic_DNA"/>
</dbReference>
<evidence type="ECO:0000256" key="1">
    <source>
        <dbReference type="SAM" id="Coils"/>
    </source>
</evidence>
<keyword evidence="1" id="KW-0175">Coiled coil</keyword>
<evidence type="ECO:0000256" key="2">
    <source>
        <dbReference type="SAM" id="MobiDB-lite"/>
    </source>
</evidence>
<comment type="caution">
    <text evidence="3">The sequence shown here is derived from an EMBL/GenBank/DDBJ whole genome shotgun (WGS) entry which is preliminary data.</text>
</comment>
<gene>
    <name evidence="3" type="ORF">J8273_7602</name>
</gene>
<evidence type="ECO:0000313" key="3">
    <source>
        <dbReference type="EMBL" id="KAG9391318.1"/>
    </source>
</evidence>
<feature type="coiled-coil region" evidence="1">
    <location>
        <begin position="104"/>
        <end position="131"/>
    </location>
</feature>
<protein>
    <submittedName>
        <fullName evidence="3">Uncharacterized protein</fullName>
    </submittedName>
</protein>